<sequence>MLGEPSPLQPPGRTPCEGRGVAEPSSALLRRLVGAKGAVDRDVPVNSALGIDLRPTARKSIAGHR</sequence>
<reference evidence="2 3" key="1">
    <citation type="submission" date="2019-06" db="EMBL/GenBank/DDBJ databases">
        <title>Whole genome shotgun sequence of Streptomyces gardneri NBRC 12865.</title>
        <authorList>
            <person name="Hosoyama A."/>
            <person name="Uohara A."/>
            <person name="Ohji S."/>
            <person name="Ichikawa N."/>
        </authorList>
    </citation>
    <scope>NUCLEOTIDE SEQUENCE [LARGE SCALE GENOMIC DNA]</scope>
    <source>
        <strain evidence="2 3">NBRC 12865</strain>
    </source>
</reference>
<name>A0A4Y3RHV7_9ACTN</name>
<evidence type="ECO:0000313" key="3">
    <source>
        <dbReference type="Proteomes" id="UP000315226"/>
    </source>
</evidence>
<keyword evidence="3" id="KW-1185">Reference proteome</keyword>
<dbReference type="AlphaFoldDB" id="A0A4Y3RHV7"/>
<dbReference type="EMBL" id="BJMN01000018">
    <property type="protein sequence ID" value="GEB57391.1"/>
    <property type="molecule type" value="Genomic_DNA"/>
</dbReference>
<proteinExistence type="predicted"/>
<protein>
    <submittedName>
        <fullName evidence="2">Uncharacterized protein</fullName>
    </submittedName>
</protein>
<evidence type="ECO:0000256" key="1">
    <source>
        <dbReference type="SAM" id="MobiDB-lite"/>
    </source>
</evidence>
<evidence type="ECO:0000313" key="2">
    <source>
        <dbReference type="EMBL" id="GEB57391.1"/>
    </source>
</evidence>
<comment type="caution">
    <text evidence="2">The sequence shown here is derived from an EMBL/GenBank/DDBJ whole genome shotgun (WGS) entry which is preliminary data.</text>
</comment>
<feature type="region of interest" description="Disordered" evidence="1">
    <location>
        <begin position="1"/>
        <end position="22"/>
    </location>
</feature>
<organism evidence="2 3">
    <name type="scientific">Streptomyces gardneri</name>
    <dbReference type="NCBI Taxonomy" id="66892"/>
    <lineage>
        <taxon>Bacteria</taxon>
        <taxon>Bacillati</taxon>
        <taxon>Actinomycetota</taxon>
        <taxon>Actinomycetes</taxon>
        <taxon>Kitasatosporales</taxon>
        <taxon>Streptomycetaceae</taxon>
        <taxon>Streptomyces</taxon>
    </lineage>
</organism>
<dbReference type="Proteomes" id="UP000315226">
    <property type="component" value="Unassembled WGS sequence"/>
</dbReference>
<gene>
    <name evidence="2" type="ORF">SGA01_29960</name>
</gene>
<accession>A0A4Y3RHV7</accession>